<dbReference type="EMBL" id="CP110615">
    <property type="protein sequence ID" value="UZJ23983.1"/>
    <property type="molecule type" value="Genomic_DNA"/>
</dbReference>
<keyword evidence="3" id="KW-1185">Reference proteome</keyword>
<feature type="transmembrane region" description="Helical" evidence="1">
    <location>
        <begin position="75"/>
        <end position="94"/>
    </location>
</feature>
<accession>A0ABY6NYB3</accession>
<sequence length="139" mass="14288">MTGPEHTSHARREVQLPAVVEVVALVALAVLVAVLEVLFLPVHLGTLSVPVGAIAAAVTNPVLVAAAGERTTRTTVAAAPLGAWVLTVLLLTFPGPGGDVLLLNDWRALVLLVLGVVPAALLLGRHVGRAAVQRAQSTR</sequence>
<feature type="transmembrane region" description="Helical" evidence="1">
    <location>
        <begin position="106"/>
        <end position="124"/>
    </location>
</feature>
<keyword evidence="1" id="KW-0472">Membrane</keyword>
<feature type="transmembrane region" description="Helical" evidence="1">
    <location>
        <begin position="18"/>
        <end position="41"/>
    </location>
</feature>
<evidence type="ECO:0000313" key="2">
    <source>
        <dbReference type="EMBL" id="UZJ23983.1"/>
    </source>
</evidence>
<evidence type="ECO:0000313" key="3">
    <source>
        <dbReference type="Proteomes" id="UP001164965"/>
    </source>
</evidence>
<proteinExistence type="predicted"/>
<protein>
    <submittedName>
        <fullName evidence="2">Uncharacterized protein</fullName>
    </submittedName>
</protein>
<dbReference type="RefSeq" id="WP_265382090.1">
    <property type="nucleotide sequence ID" value="NZ_CP110615.1"/>
</dbReference>
<name>A0ABY6NYB3_9NOCA</name>
<evidence type="ECO:0000256" key="1">
    <source>
        <dbReference type="SAM" id="Phobius"/>
    </source>
</evidence>
<dbReference type="Proteomes" id="UP001164965">
    <property type="component" value="Chromosome"/>
</dbReference>
<organism evidence="2 3">
    <name type="scientific">Rhodococcus antarcticus</name>
    <dbReference type="NCBI Taxonomy" id="2987751"/>
    <lineage>
        <taxon>Bacteria</taxon>
        <taxon>Bacillati</taxon>
        <taxon>Actinomycetota</taxon>
        <taxon>Actinomycetes</taxon>
        <taxon>Mycobacteriales</taxon>
        <taxon>Nocardiaceae</taxon>
        <taxon>Rhodococcus</taxon>
    </lineage>
</organism>
<gene>
    <name evidence="2" type="ORF">RHODO2019_12415</name>
</gene>
<feature type="transmembrane region" description="Helical" evidence="1">
    <location>
        <begin position="47"/>
        <end position="68"/>
    </location>
</feature>
<keyword evidence="1" id="KW-1133">Transmembrane helix</keyword>
<reference evidence="2" key="1">
    <citation type="submission" date="2022-10" db="EMBL/GenBank/DDBJ databases">
        <title>Rhodococcus sp.75.</title>
        <authorList>
            <person name="Sun M."/>
        </authorList>
    </citation>
    <scope>NUCLEOTIDE SEQUENCE</scope>
    <source>
        <strain evidence="2">75</strain>
    </source>
</reference>
<keyword evidence="1" id="KW-0812">Transmembrane</keyword>